<keyword evidence="1" id="KW-0694">RNA-binding</keyword>
<evidence type="ECO:0000256" key="1">
    <source>
        <dbReference type="PROSITE-ProRule" id="PRU00176"/>
    </source>
</evidence>
<proteinExistence type="predicted"/>
<dbReference type="AlphaFoldDB" id="A0A7S4V764"/>
<dbReference type="InterPro" id="IPR035979">
    <property type="entry name" value="RBD_domain_sf"/>
</dbReference>
<dbReference type="InterPro" id="IPR000504">
    <property type="entry name" value="RRM_dom"/>
</dbReference>
<evidence type="ECO:0000313" key="4">
    <source>
        <dbReference type="EMBL" id="CAE4611801.1"/>
    </source>
</evidence>
<dbReference type="GO" id="GO:0003723">
    <property type="term" value="F:RNA binding"/>
    <property type="evidence" value="ECO:0007669"/>
    <property type="project" value="UniProtKB-UniRule"/>
</dbReference>
<dbReference type="Pfam" id="PF00076">
    <property type="entry name" value="RRM_1"/>
    <property type="match status" value="1"/>
</dbReference>
<name>A0A7S4V764_9DINO</name>
<organism evidence="4">
    <name type="scientific">Alexandrium monilatum</name>
    <dbReference type="NCBI Taxonomy" id="311494"/>
    <lineage>
        <taxon>Eukaryota</taxon>
        <taxon>Sar</taxon>
        <taxon>Alveolata</taxon>
        <taxon>Dinophyceae</taxon>
        <taxon>Gonyaulacales</taxon>
        <taxon>Pyrocystaceae</taxon>
        <taxon>Alexandrium</taxon>
    </lineage>
</organism>
<evidence type="ECO:0000256" key="2">
    <source>
        <dbReference type="SAM" id="MobiDB-lite"/>
    </source>
</evidence>
<accession>A0A7S4V764</accession>
<sequence>MPASPRAEAMRGRSKSLLFLASQLTLAFIGIPSGFTFQITKPPAAPRFDDHRGLKVIARAADASELETEPGVEAETQPKRDRVIGPDGKTGKQRRAARARLKKAQARNEGKEGPRELSLTFGNGDGTSEARAFYKGANKSWTPEAIVEKFGEAGEVVSLRFWQHGDDSPMGMGVVGYRDTEAARAAVEALNGAEVGGRKLKVSLWKE</sequence>
<feature type="compositionally biased region" description="Basic and acidic residues" evidence="2">
    <location>
        <begin position="106"/>
        <end position="115"/>
    </location>
</feature>
<dbReference type="Gene3D" id="3.30.70.330">
    <property type="match status" value="1"/>
</dbReference>
<feature type="compositionally biased region" description="Basic residues" evidence="2">
    <location>
        <begin position="91"/>
        <end position="105"/>
    </location>
</feature>
<dbReference type="CDD" id="cd00590">
    <property type="entry name" value="RRM_SF"/>
    <property type="match status" value="1"/>
</dbReference>
<protein>
    <recommendedName>
        <fullName evidence="3">RRM domain-containing protein</fullName>
    </recommendedName>
</protein>
<dbReference type="PROSITE" id="PS50102">
    <property type="entry name" value="RRM"/>
    <property type="match status" value="1"/>
</dbReference>
<feature type="domain" description="RRM" evidence="3">
    <location>
        <begin position="130"/>
        <end position="207"/>
    </location>
</feature>
<dbReference type="EMBL" id="HBNR01048954">
    <property type="protein sequence ID" value="CAE4611801.1"/>
    <property type="molecule type" value="Transcribed_RNA"/>
</dbReference>
<reference evidence="4" key="1">
    <citation type="submission" date="2021-01" db="EMBL/GenBank/DDBJ databases">
        <authorList>
            <person name="Corre E."/>
            <person name="Pelletier E."/>
            <person name="Niang G."/>
            <person name="Scheremetjew M."/>
            <person name="Finn R."/>
            <person name="Kale V."/>
            <person name="Holt S."/>
            <person name="Cochrane G."/>
            <person name="Meng A."/>
            <person name="Brown T."/>
            <person name="Cohen L."/>
        </authorList>
    </citation>
    <scope>NUCLEOTIDE SEQUENCE</scope>
    <source>
        <strain evidence="4">CCMP3105</strain>
    </source>
</reference>
<dbReference type="InterPro" id="IPR012677">
    <property type="entry name" value="Nucleotide-bd_a/b_plait_sf"/>
</dbReference>
<dbReference type="SMART" id="SM00360">
    <property type="entry name" value="RRM"/>
    <property type="match status" value="1"/>
</dbReference>
<gene>
    <name evidence="4" type="ORF">AMON00008_LOCUS34199</name>
</gene>
<feature type="region of interest" description="Disordered" evidence="2">
    <location>
        <begin position="62"/>
        <end position="122"/>
    </location>
</feature>
<dbReference type="SUPFAM" id="SSF54928">
    <property type="entry name" value="RNA-binding domain, RBD"/>
    <property type="match status" value="1"/>
</dbReference>
<evidence type="ECO:0000259" key="3">
    <source>
        <dbReference type="PROSITE" id="PS50102"/>
    </source>
</evidence>